<dbReference type="Pfam" id="PF06203">
    <property type="entry name" value="CCT"/>
    <property type="match status" value="1"/>
</dbReference>
<evidence type="ECO:0000256" key="4">
    <source>
        <dbReference type="ARBA" id="ARBA00022737"/>
    </source>
</evidence>
<dbReference type="PROSITE" id="PS50119">
    <property type="entry name" value="ZF_BBOX"/>
    <property type="match status" value="1"/>
</dbReference>
<evidence type="ECO:0000256" key="7">
    <source>
        <dbReference type="ARBA" id="ARBA00023242"/>
    </source>
</evidence>
<keyword evidence="11" id="KW-1133">Transmembrane helix</keyword>
<proteinExistence type="inferred from homology"/>
<evidence type="ECO:0000313" key="14">
    <source>
        <dbReference type="EMBL" id="KAF7144997.1"/>
    </source>
</evidence>
<evidence type="ECO:0000256" key="8">
    <source>
        <dbReference type="PROSITE-ProRule" id="PRU00024"/>
    </source>
</evidence>
<feature type="domain" description="CCT" evidence="13">
    <location>
        <begin position="405"/>
        <end position="447"/>
    </location>
</feature>
<organism evidence="14 15">
    <name type="scientific">Rhododendron simsii</name>
    <name type="common">Sims's rhododendron</name>
    <dbReference type="NCBI Taxonomy" id="118357"/>
    <lineage>
        <taxon>Eukaryota</taxon>
        <taxon>Viridiplantae</taxon>
        <taxon>Streptophyta</taxon>
        <taxon>Embryophyta</taxon>
        <taxon>Tracheophyta</taxon>
        <taxon>Spermatophyta</taxon>
        <taxon>Magnoliopsida</taxon>
        <taxon>eudicotyledons</taxon>
        <taxon>Gunneridae</taxon>
        <taxon>Pentapetalae</taxon>
        <taxon>asterids</taxon>
        <taxon>Ericales</taxon>
        <taxon>Ericaceae</taxon>
        <taxon>Ericoideae</taxon>
        <taxon>Rhodoreae</taxon>
        <taxon>Rhododendron</taxon>
    </lineage>
</organism>
<dbReference type="InterPro" id="IPR010402">
    <property type="entry name" value="CCT_domain"/>
</dbReference>
<keyword evidence="15" id="KW-1185">Reference proteome</keyword>
<evidence type="ECO:0000313" key="15">
    <source>
        <dbReference type="Proteomes" id="UP000626092"/>
    </source>
</evidence>
<keyword evidence="11" id="KW-0812">Transmembrane</keyword>
<protein>
    <submittedName>
        <fullName evidence="14">Uncharacterized protein</fullName>
    </submittedName>
</protein>
<dbReference type="InterPro" id="IPR000315">
    <property type="entry name" value="Znf_B-box"/>
</dbReference>
<dbReference type="PANTHER" id="PTHR31717">
    <property type="entry name" value="ZINC FINGER PROTEIN CONSTANS-LIKE 10"/>
    <property type="match status" value="1"/>
</dbReference>
<evidence type="ECO:0000256" key="1">
    <source>
        <dbReference type="ARBA" id="ARBA00004123"/>
    </source>
</evidence>
<keyword evidence="4" id="KW-0677">Repeat</keyword>
<dbReference type="SMART" id="SM00336">
    <property type="entry name" value="BBOX"/>
    <property type="match status" value="1"/>
</dbReference>
<dbReference type="PROSITE" id="PS51017">
    <property type="entry name" value="CCT"/>
    <property type="match status" value="1"/>
</dbReference>
<keyword evidence="7 9" id="KW-0539">Nucleus</keyword>
<dbReference type="GO" id="GO:0005634">
    <property type="term" value="C:nucleus"/>
    <property type="evidence" value="ECO:0007669"/>
    <property type="project" value="UniProtKB-SubCell"/>
</dbReference>
<dbReference type="GO" id="GO:0008270">
    <property type="term" value="F:zinc ion binding"/>
    <property type="evidence" value="ECO:0007669"/>
    <property type="project" value="UniProtKB-KW"/>
</dbReference>
<dbReference type="PANTHER" id="PTHR31717:SF46">
    <property type="entry name" value="CCT MOTIF FAMILY PROTEIN-RELATED"/>
    <property type="match status" value="1"/>
</dbReference>
<evidence type="ECO:0000256" key="3">
    <source>
        <dbReference type="ARBA" id="ARBA00022723"/>
    </source>
</evidence>
<keyword evidence="6" id="KW-0862">Zinc</keyword>
<comment type="caution">
    <text evidence="14">The sequence shown here is derived from an EMBL/GenBank/DDBJ whole genome shotgun (WGS) entry which is preliminary data.</text>
</comment>
<comment type="similarity">
    <text evidence="2">Belongs to the CONSTANS family.</text>
</comment>
<evidence type="ECO:0000256" key="5">
    <source>
        <dbReference type="ARBA" id="ARBA00022771"/>
    </source>
</evidence>
<feature type="region of interest" description="Disordered" evidence="10">
    <location>
        <begin position="270"/>
        <end position="291"/>
    </location>
</feature>
<evidence type="ECO:0000256" key="10">
    <source>
        <dbReference type="SAM" id="MobiDB-lite"/>
    </source>
</evidence>
<feature type="compositionally biased region" description="Polar residues" evidence="10">
    <location>
        <begin position="394"/>
        <end position="403"/>
    </location>
</feature>
<evidence type="ECO:0000256" key="2">
    <source>
        <dbReference type="ARBA" id="ARBA00010024"/>
    </source>
</evidence>
<evidence type="ECO:0000256" key="11">
    <source>
        <dbReference type="SAM" id="Phobius"/>
    </source>
</evidence>
<evidence type="ECO:0000259" key="13">
    <source>
        <dbReference type="PROSITE" id="PS51017"/>
    </source>
</evidence>
<evidence type="ECO:0000259" key="12">
    <source>
        <dbReference type="PROSITE" id="PS50119"/>
    </source>
</evidence>
<feature type="transmembrane region" description="Helical" evidence="11">
    <location>
        <begin position="192"/>
        <end position="218"/>
    </location>
</feature>
<dbReference type="Proteomes" id="UP000626092">
    <property type="component" value="Unassembled WGS sequence"/>
</dbReference>
<evidence type="ECO:0000256" key="9">
    <source>
        <dbReference type="PROSITE-ProRule" id="PRU00357"/>
    </source>
</evidence>
<feature type="region of interest" description="Disordered" evidence="10">
    <location>
        <begin position="361"/>
        <end position="406"/>
    </location>
</feature>
<evidence type="ECO:0000256" key="6">
    <source>
        <dbReference type="ARBA" id="ARBA00022833"/>
    </source>
</evidence>
<feature type="compositionally biased region" description="Polar residues" evidence="10">
    <location>
        <begin position="367"/>
        <end position="376"/>
    </location>
</feature>
<keyword evidence="5 8" id="KW-0863">Zinc-finger</keyword>
<keyword evidence="11" id="KW-0472">Membrane</keyword>
<reference evidence="14" key="1">
    <citation type="submission" date="2019-11" db="EMBL/GenBank/DDBJ databases">
        <authorList>
            <person name="Liu Y."/>
            <person name="Hou J."/>
            <person name="Li T.-Q."/>
            <person name="Guan C.-H."/>
            <person name="Wu X."/>
            <person name="Wu H.-Z."/>
            <person name="Ling F."/>
            <person name="Zhang R."/>
            <person name="Shi X.-G."/>
            <person name="Ren J.-P."/>
            <person name="Chen E.-F."/>
            <person name="Sun J.-M."/>
        </authorList>
    </citation>
    <scope>NUCLEOTIDE SEQUENCE</scope>
    <source>
        <strain evidence="14">Adult_tree_wgs_1</strain>
        <tissue evidence="14">Leaves</tissue>
    </source>
</reference>
<dbReference type="OrthoDB" id="153872at2759"/>
<dbReference type="AlphaFoldDB" id="A0A834H013"/>
<comment type="subcellular location">
    <subcellularLocation>
        <location evidence="1 9">Nucleus</location>
    </subcellularLocation>
</comment>
<feature type="domain" description="B box-type" evidence="12">
    <location>
        <begin position="1"/>
        <end position="47"/>
    </location>
</feature>
<accession>A0A834H013</accession>
<sequence length="450" mass="49731">MEPLCEFCWVVRAVVYCKSDSARLCLNCDNCVHSSNHLSRRHNRSLICDKCNSQPANVRCVLHKMSLCQNCDCNGNGCSGPGHLHQTLSSYSGCPSLGEFSRIWSSVLNGPPPFDGFDPLSIPLNENCVDLSLEQKSNEGSVGLVTSKLIELEPSAKLENLMCQSLVIPNNSDYFNEDQPLLLPRGSNLQKVISLIIFLVLVLLMVNIWGFISLITMWKLNFQNLMSALFPFYLQQGYSCYKNVELNEGEDLNAHDVAFNLERCDEIFDSSQGHSNHENGGIDSQLKEKNVSDTESNGYVQNIVEASLSGQPEGMALQSSAVAGSGNLMQAMSGSGNRILINSCNRNINWGFPTGQIPPSISLSPSNLTGESSAADNQDGDLSPGFMTTEPPWESNSEISNQQARDKAKMRYNEKKKTRMFSKQIRYASRKARADTRKRVKGRFTKAGEA</sequence>
<dbReference type="InterPro" id="IPR049808">
    <property type="entry name" value="CONSTANS-like_Bbox1"/>
</dbReference>
<name>A0A834H013_RHOSS</name>
<dbReference type="EMBL" id="WJXA01000004">
    <property type="protein sequence ID" value="KAF7144997.1"/>
    <property type="molecule type" value="Genomic_DNA"/>
</dbReference>
<feature type="region of interest" description="Disordered" evidence="10">
    <location>
        <begin position="426"/>
        <end position="450"/>
    </location>
</feature>
<dbReference type="CDD" id="cd19821">
    <property type="entry name" value="Bbox1_BBX-like"/>
    <property type="match status" value="1"/>
</dbReference>
<keyword evidence="3" id="KW-0479">Metal-binding</keyword>
<gene>
    <name evidence="14" type="ORF">RHSIM_Rhsim04G0056800</name>
</gene>
<dbReference type="GO" id="GO:0006355">
    <property type="term" value="P:regulation of DNA-templated transcription"/>
    <property type="evidence" value="ECO:0007669"/>
    <property type="project" value="UniProtKB-ARBA"/>
</dbReference>